<gene>
    <name evidence="1" type="ORF">GX523_15810</name>
</gene>
<evidence type="ECO:0000313" key="2">
    <source>
        <dbReference type="Proteomes" id="UP000553059"/>
    </source>
</evidence>
<name>A0A7C7DC19_9FIRM</name>
<comment type="caution">
    <text evidence="1">The sequence shown here is derived from an EMBL/GenBank/DDBJ whole genome shotgun (WGS) entry which is preliminary data.</text>
</comment>
<dbReference type="AlphaFoldDB" id="A0A7C7DC19"/>
<evidence type="ECO:0008006" key="3">
    <source>
        <dbReference type="Google" id="ProtNLM"/>
    </source>
</evidence>
<dbReference type="EMBL" id="DUTF01000340">
    <property type="protein sequence ID" value="HHY28180.1"/>
    <property type="molecule type" value="Genomic_DNA"/>
</dbReference>
<organism evidence="1 2">
    <name type="scientific">Desulfitobacterium dehalogenans</name>
    <dbReference type="NCBI Taxonomy" id="36854"/>
    <lineage>
        <taxon>Bacteria</taxon>
        <taxon>Bacillati</taxon>
        <taxon>Bacillota</taxon>
        <taxon>Clostridia</taxon>
        <taxon>Eubacteriales</taxon>
        <taxon>Desulfitobacteriaceae</taxon>
        <taxon>Desulfitobacterium</taxon>
    </lineage>
</organism>
<evidence type="ECO:0000313" key="1">
    <source>
        <dbReference type="EMBL" id="HHY28180.1"/>
    </source>
</evidence>
<accession>A0A7C7DC19</accession>
<proteinExistence type="predicted"/>
<sequence length="230" mass="26523">MWRGRMQLADDGRWCGKMMTKTIANPEIFKFMDTDQKQLYYGACQRWYPTTWQRLSGCGPCTASNIMYYLTHTGPSPQEGFQSRSEWVALMQELWKYVTPSLKGVNKMSMLYEPSVAFAQTKGISLEVKRCEVPEEMQRRPSLAEVVDFLAEALDQDAPVAFLNWCNGEVKNLDRWHWVNIIQLEFDEEKKKAYGTLLDEGQIKKIDLALWLKTSTLGGGFVYFRKAGSL</sequence>
<dbReference type="Proteomes" id="UP000553059">
    <property type="component" value="Unassembled WGS sequence"/>
</dbReference>
<reference evidence="1 2" key="1">
    <citation type="journal article" date="2020" name="Biotechnol. Biofuels">
        <title>New insights from the biogas microbiome by comprehensive genome-resolved metagenomics of nearly 1600 species originating from multiple anaerobic digesters.</title>
        <authorList>
            <person name="Campanaro S."/>
            <person name="Treu L."/>
            <person name="Rodriguez-R L.M."/>
            <person name="Kovalovszki A."/>
            <person name="Ziels R.M."/>
            <person name="Maus I."/>
            <person name="Zhu X."/>
            <person name="Kougias P.G."/>
            <person name="Basile A."/>
            <person name="Luo G."/>
            <person name="Schluter A."/>
            <person name="Konstantinidis K.T."/>
            <person name="Angelidaki I."/>
        </authorList>
    </citation>
    <scope>NUCLEOTIDE SEQUENCE [LARGE SCALE GENOMIC DNA]</scope>
    <source>
        <strain evidence="1">AS05jafATM_4</strain>
    </source>
</reference>
<protein>
    <recommendedName>
        <fullName evidence="3">Peptidase C39-like domain-containing protein</fullName>
    </recommendedName>
</protein>